<name>A0ABY0DIA2_9BRAD</name>
<accession>A0ABY0DIA2</accession>
<keyword evidence="2" id="KW-1185">Reference proteome</keyword>
<organism evidence="1 2">
    <name type="scientific">Bradyrhizobium zhanjiangense</name>
    <dbReference type="NCBI Taxonomy" id="1325107"/>
    <lineage>
        <taxon>Bacteria</taxon>
        <taxon>Pseudomonadati</taxon>
        <taxon>Pseudomonadota</taxon>
        <taxon>Alphaproteobacteria</taxon>
        <taxon>Hyphomicrobiales</taxon>
        <taxon>Nitrobacteraceae</taxon>
        <taxon>Bradyrhizobium</taxon>
    </lineage>
</organism>
<gene>
    <name evidence="1" type="ORF">EAS62_20260</name>
</gene>
<evidence type="ECO:0000313" key="2">
    <source>
        <dbReference type="Proteomes" id="UP000289946"/>
    </source>
</evidence>
<protein>
    <submittedName>
        <fullName evidence="1">Uncharacterized protein</fullName>
    </submittedName>
</protein>
<sequence length="331" mass="34171">MGPANASGAVTVRPGDTRTFGIVDTWFKDCSDPVTDDGTAYEAAFFNALLANVRSIVRGNGQTAGAVDVVTQDNGADDLIWQACQHLYQRAQPAWAVDSSVTANQVIIALTPAAAELKAGMRVRVKIANSNTGATTMTVNALNAPCKTVAGQDLQKGMLAAGQIAAFVFDGTNWQLTSVWSEKVVFTPIATISGNAIGSLANSVWGTHTISLGSSANMTPVLGGSSFQLPDGKYSFVVGSQGVTHNNVVNATQIAQGLRLTKNGASVQSDIENTYLLAGQNATTFPQFSCVASVVASDVLSIQSYAAVTSPGDFNGASSTGATLTVVRVGN</sequence>
<dbReference type="EMBL" id="RDRA01000011">
    <property type="protein sequence ID" value="RXG93033.1"/>
    <property type="molecule type" value="Genomic_DNA"/>
</dbReference>
<reference evidence="1 2" key="1">
    <citation type="submission" date="2018-10" db="EMBL/GenBank/DDBJ databases">
        <title>Bradyrhizobium sp. nov., isolated from effective nodules of peanut in China.</title>
        <authorList>
            <person name="Li Y."/>
        </authorList>
    </citation>
    <scope>NUCLEOTIDE SEQUENCE [LARGE SCALE GENOMIC DNA]</scope>
    <source>
        <strain evidence="1 2">CCBAU 51781</strain>
    </source>
</reference>
<comment type="caution">
    <text evidence="1">The sequence shown here is derived from an EMBL/GenBank/DDBJ whole genome shotgun (WGS) entry which is preliminary data.</text>
</comment>
<evidence type="ECO:0000313" key="1">
    <source>
        <dbReference type="EMBL" id="RXG93033.1"/>
    </source>
</evidence>
<dbReference type="Proteomes" id="UP000289946">
    <property type="component" value="Unassembled WGS sequence"/>
</dbReference>
<proteinExistence type="predicted"/>